<reference evidence="2 3" key="1">
    <citation type="journal article" date="2007" name="Int. J. Syst. Evol. Microbiol.">
        <title>Description of Pelomonas aquatica sp. nov. and Pelomonas puraquae sp. nov., isolated from industrial and haemodialysis water.</title>
        <authorList>
            <person name="Gomila M."/>
            <person name="Bowien B."/>
            <person name="Falsen E."/>
            <person name="Moore E.R."/>
            <person name="Lalucat J."/>
        </authorList>
    </citation>
    <scope>NUCLEOTIDE SEQUENCE [LARGE SCALE GENOMIC DNA]</scope>
    <source>
        <strain evidence="2 3">CCUG 52769</strain>
    </source>
</reference>
<keyword evidence="3" id="KW-1185">Reference proteome</keyword>
<dbReference type="RefSeq" id="WP_088481158.1">
    <property type="nucleotide sequence ID" value="NZ_NISI01000001.1"/>
</dbReference>
<dbReference type="EMBL" id="NISI01000001">
    <property type="protein sequence ID" value="OWR04944.1"/>
    <property type="molecule type" value="Genomic_DNA"/>
</dbReference>
<protein>
    <submittedName>
        <fullName evidence="2">Uncharacterized protein</fullName>
    </submittedName>
</protein>
<accession>A0A254NBE7</accession>
<dbReference type="AlphaFoldDB" id="A0A254NBE7"/>
<comment type="caution">
    <text evidence="2">The sequence shown here is derived from an EMBL/GenBank/DDBJ whole genome shotgun (WGS) entry which is preliminary data.</text>
</comment>
<name>A0A254NBE7_9BURK</name>
<feature type="signal peptide" evidence="1">
    <location>
        <begin position="1"/>
        <end position="30"/>
    </location>
</feature>
<dbReference type="OrthoDB" id="8658141at2"/>
<evidence type="ECO:0000256" key="1">
    <source>
        <dbReference type="SAM" id="SignalP"/>
    </source>
</evidence>
<proteinExistence type="predicted"/>
<dbReference type="Proteomes" id="UP000197446">
    <property type="component" value="Unassembled WGS sequence"/>
</dbReference>
<sequence>MMLNKTYRRWIASLLAAVLVCLQLSTAAYACPVPTGSESMPMVSMAGMADCDQMSGMDTEQPQLCKAHCDRDKQTVNNAPAPDLAPAVLLDQLFTRLALWLPPETAEALPAVITAHTGPPDGTLPVYLTLQVLRN</sequence>
<evidence type="ECO:0000313" key="3">
    <source>
        <dbReference type="Proteomes" id="UP000197446"/>
    </source>
</evidence>
<organism evidence="2 3">
    <name type="scientific">Roseateles puraquae</name>
    <dbReference type="NCBI Taxonomy" id="431059"/>
    <lineage>
        <taxon>Bacteria</taxon>
        <taxon>Pseudomonadati</taxon>
        <taxon>Pseudomonadota</taxon>
        <taxon>Betaproteobacteria</taxon>
        <taxon>Burkholderiales</taxon>
        <taxon>Sphaerotilaceae</taxon>
        <taxon>Roseateles</taxon>
    </lineage>
</organism>
<gene>
    <name evidence="2" type="ORF">CDO81_00155</name>
</gene>
<dbReference type="PROSITE" id="PS51257">
    <property type="entry name" value="PROKAR_LIPOPROTEIN"/>
    <property type="match status" value="1"/>
</dbReference>
<evidence type="ECO:0000313" key="2">
    <source>
        <dbReference type="EMBL" id="OWR04944.1"/>
    </source>
</evidence>
<feature type="chain" id="PRO_5013010359" evidence="1">
    <location>
        <begin position="31"/>
        <end position="135"/>
    </location>
</feature>
<keyword evidence="1" id="KW-0732">Signal</keyword>